<gene>
    <name evidence="2" type="ORF">E1163_01810</name>
</gene>
<proteinExistence type="predicted"/>
<reference evidence="2 3" key="1">
    <citation type="submission" date="2019-02" db="EMBL/GenBank/DDBJ databases">
        <authorList>
            <person name="Goldberg S.R."/>
            <person name="Haltli B.A."/>
            <person name="Correa H."/>
            <person name="Russell K.G."/>
        </authorList>
    </citation>
    <scope>NUCLEOTIDE SEQUENCE [LARGE SCALE GENOMIC DNA]</scope>
    <source>
        <strain evidence="2 3">JCM 16186</strain>
    </source>
</reference>
<dbReference type="SUPFAM" id="SSF47413">
    <property type="entry name" value="lambda repressor-like DNA-binding domains"/>
    <property type="match status" value="1"/>
</dbReference>
<accession>A0ABW9RID3</accession>
<evidence type="ECO:0000313" key="3">
    <source>
        <dbReference type="Proteomes" id="UP000798808"/>
    </source>
</evidence>
<organism evidence="2 3">
    <name type="scientific">Fulvivirga kasyanovii</name>
    <dbReference type="NCBI Taxonomy" id="396812"/>
    <lineage>
        <taxon>Bacteria</taxon>
        <taxon>Pseudomonadati</taxon>
        <taxon>Bacteroidota</taxon>
        <taxon>Cytophagia</taxon>
        <taxon>Cytophagales</taxon>
        <taxon>Fulvivirgaceae</taxon>
        <taxon>Fulvivirga</taxon>
    </lineage>
</organism>
<name>A0ABW9RID3_9BACT</name>
<dbReference type="Gene3D" id="1.10.260.40">
    <property type="entry name" value="lambda repressor-like DNA-binding domains"/>
    <property type="match status" value="1"/>
</dbReference>
<dbReference type="RefSeq" id="WP_155168871.1">
    <property type="nucleotide sequence ID" value="NZ_BAAAFL010000029.1"/>
</dbReference>
<keyword evidence="1" id="KW-0175">Coiled coil</keyword>
<evidence type="ECO:0000256" key="1">
    <source>
        <dbReference type="SAM" id="Coils"/>
    </source>
</evidence>
<dbReference type="Proteomes" id="UP000798808">
    <property type="component" value="Unassembled WGS sequence"/>
</dbReference>
<dbReference type="EMBL" id="SMLW01000273">
    <property type="protein sequence ID" value="MTI23680.1"/>
    <property type="molecule type" value="Genomic_DNA"/>
</dbReference>
<protein>
    <submittedName>
        <fullName evidence="2">XRE family transcriptional regulator</fullName>
    </submittedName>
</protein>
<keyword evidence="3" id="KW-1185">Reference proteome</keyword>
<evidence type="ECO:0000313" key="2">
    <source>
        <dbReference type="EMBL" id="MTI23680.1"/>
    </source>
</evidence>
<sequence length="133" mass="15040">MDKKKFSGEKIAFHRDKLRLNRKEFIEKLNDLLGTKYGTQALYSWEKGVSIPPADIVPALAYLLEMNILELFGMEASDAEQVARHNEELTAEVEKLRKTVGAQEAEIQRLTGKVEASESFVDKLMGQLKGNKD</sequence>
<feature type="coiled-coil region" evidence="1">
    <location>
        <begin position="79"/>
        <end position="113"/>
    </location>
</feature>
<comment type="caution">
    <text evidence="2">The sequence shown here is derived from an EMBL/GenBank/DDBJ whole genome shotgun (WGS) entry which is preliminary data.</text>
</comment>
<dbReference type="InterPro" id="IPR010982">
    <property type="entry name" value="Lambda_DNA-bd_dom_sf"/>
</dbReference>